<dbReference type="EMBL" id="CM008970">
    <property type="protein sequence ID" value="PNW78364.1"/>
    <property type="molecule type" value="Genomic_DNA"/>
</dbReference>
<dbReference type="GeneID" id="5720690"/>
<name>A0A2K3DCV2_CHLRE</name>
<dbReference type="GO" id="GO:0000976">
    <property type="term" value="F:transcription cis-regulatory region binding"/>
    <property type="evidence" value="ECO:0000318"/>
    <property type="project" value="GO_Central"/>
</dbReference>
<dbReference type="KEGG" id="cre:CHLRE_09g400250v5"/>
<dbReference type="InParanoid" id="A0A2K3DCV2"/>
<dbReference type="GO" id="GO:0005634">
    <property type="term" value="C:nucleus"/>
    <property type="evidence" value="ECO:0000318"/>
    <property type="project" value="GO_Central"/>
</dbReference>
<gene>
    <name evidence="1" type="ORF">CHLRE_09g400250v5</name>
</gene>
<dbReference type="Gramene" id="PNW78364">
    <property type="protein sequence ID" value="PNW78364"/>
    <property type="gene ID" value="CHLRE_09g400250v5"/>
</dbReference>
<dbReference type="OrthoDB" id="559063at2759"/>
<keyword evidence="2" id="KW-1185">Reference proteome</keyword>
<dbReference type="PaxDb" id="3055-EDP01909"/>
<dbReference type="GO" id="GO:0006355">
    <property type="term" value="P:regulation of DNA-templated transcription"/>
    <property type="evidence" value="ECO:0000318"/>
    <property type="project" value="GO_Central"/>
</dbReference>
<proteinExistence type="predicted"/>
<dbReference type="Proteomes" id="UP000006906">
    <property type="component" value="Chromosome 9"/>
</dbReference>
<evidence type="ECO:0000313" key="1">
    <source>
        <dbReference type="EMBL" id="PNW78364.1"/>
    </source>
</evidence>
<evidence type="ECO:0000313" key="2">
    <source>
        <dbReference type="Proteomes" id="UP000006906"/>
    </source>
</evidence>
<reference evidence="1 2" key="1">
    <citation type="journal article" date="2007" name="Science">
        <title>The Chlamydomonas genome reveals the evolution of key animal and plant functions.</title>
        <authorList>
            <person name="Merchant S.S."/>
            <person name="Prochnik S.E."/>
            <person name="Vallon O."/>
            <person name="Harris E.H."/>
            <person name="Karpowicz S.J."/>
            <person name="Witman G.B."/>
            <person name="Terry A."/>
            <person name="Salamov A."/>
            <person name="Fritz-Laylin L.K."/>
            <person name="Marechal-Drouard L."/>
            <person name="Marshall W.F."/>
            <person name="Qu L.H."/>
            <person name="Nelson D.R."/>
            <person name="Sanderfoot A.A."/>
            <person name="Spalding M.H."/>
            <person name="Kapitonov V.V."/>
            <person name="Ren Q."/>
            <person name="Ferris P."/>
            <person name="Lindquist E."/>
            <person name="Shapiro H."/>
            <person name="Lucas S.M."/>
            <person name="Grimwood J."/>
            <person name="Schmutz J."/>
            <person name="Cardol P."/>
            <person name="Cerutti H."/>
            <person name="Chanfreau G."/>
            <person name="Chen C.L."/>
            <person name="Cognat V."/>
            <person name="Croft M.T."/>
            <person name="Dent R."/>
            <person name="Dutcher S."/>
            <person name="Fernandez E."/>
            <person name="Fukuzawa H."/>
            <person name="Gonzalez-Ballester D."/>
            <person name="Gonzalez-Halphen D."/>
            <person name="Hallmann A."/>
            <person name="Hanikenne M."/>
            <person name="Hippler M."/>
            <person name="Inwood W."/>
            <person name="Jabbari K."/>
            <person name="Kalanon M."/>
            <person name="Kuras R."/>
            <person name="Lefebvre P.A."/>
            <person name="Lemaire S.D."/>
            <person name="Lobanov A.V."/>
            <person name="Lohr M."/>
            <person name="Manuell A."/>
            <person name="Meier I."/>
            <person name="Mets L."/>
            <person name="Mittag M."/>
            <person name="Mittelmeier T."/>
            <person name="Moroney J.V."/>
            <person name="Moseley J."/>
            <person name="Napoli C."/>
            <person name="Nedelcu A.M."/>
            <person name="Niyogi K."/>
            <person name="Novoselov S.V."/>
            <person name="Paulsen I.T."/>
            <person name="Pazour G."/>
            <person name="Purton S."/>
            <person name="Ral J.P."/>
            <person name="Riano-Pachon D.M."/>
            <person name="Riekhof W."/>
            <person name="Rymarquis L."/>
            <person name="Schroda M."/>
            <person name="Stern D."/>
            <person name="Umen J."/>
            <person name="Willows R."/>
            <person name="Wilson N."/>
            <person name="Zimmer S.L."/>
            <person name="Allmer J."/>
            <person name="Balk J."/>
            <person name="Bisova K."/>
            <person name="Chen C.J."/>
            <person name="Elias M."/>
            <person name="Gendler K."/>
            <person name="Hauser C."/>
            <person name="Lamb M.R."/>
            <person name="Ledford H."/>
            <person name="Long J.C."/>
            <person name="Minagawa J."/>
            <person name="Page M.D."/>
            <person name="Pan J."/>
            <person name="Pootakham W."/>
            <person name="Roje S."/>
            <person name="Rose A."/>
            <person name="Stahlberg E."/>
            <person name="Terauchi A.M."/>
            <person name="Yang P."/>
            <person name="Ball S."/>
            <person name="Bowler C."/>
            <person name="Dieckmann C.L."/>
            <person name="Gladyshev V.N."/>
            <person name="Green P."/>
            <person name="Jorgensen R."/>
            <person name="Mayfield S."/>
            <person name="Mueller-Roeber B."/>
            <person name="Rajamani S."/>
            <person name="Sayre R.T."/>
            <person name="Brokstein P."/>
            <person name="Dubchak I."/>
            <person name="Goodstein D."/>
            <person name="Hornick L."/>
            <person name="Huang Y.W."/>
            <person name="Jhaveri J."/>
            <person name="Luo Y."/>
            <person name="Martinez D."/>
            <person name="Ngau W.C."/>
            <person name="Otillar B."/>
            <person name="Poliakov A."/>
            <person name="Porter A."/>
            <person name="Szajkowski L."/>
            <person name="Werner G."/>
            <person name="Zhou K."/>
            <person name="Grigoriev I.V."/>
            <person name="Rokhsar D.S."/>
            <person name="Grossman A.R."/>
        </authorList>
    </citation>
    <scope>NUCLEOTIDE SEQUENCE [LARGE SCALE GENOMIC DNA]</scope>
    <source>
        <strain evidence="2">CC-503</strain>
    </source>
</reference>
<accession>A0A2K3DCV2</accession>
<sequence>MLVLDVILVYELLTRLWQLRKDATPESAERDAAAMRDEVGGQAVTGGRFRQVAAWVQGLFRRSRRKAGGAGEAPQAGACGNPAAAPLLGGGGGGGGARHSGPVSTAAAAAAASSDGAGARGRGAPAGDGKDEAAVLRAAGEIIMGNYAVARTAGEVHAALLRLALDEATALIGATRRRSGMICMAVNAGQMLEDVKAAAEFLSSARERFCESVTTGKVFGEYAAEGITQLRAVQRGEMAEGGSILLCSGRQRGQAVKAKLFKVDAETNAMSKEVLDRLAGGGGPPDRTCWQAVLGSQPRCMAVTSSKLEQCSRDPKQLFLIWKGGSGGDLAAALCLCQQHGTGYRDDGLLMMQTLANGYTAKHVFPCAPPLTELNFTELGGAASGSAAGSSGAADGGAGGAPPFINCRAVFRMTVEQLRRVRDGGGPSAWDVLCKRLRSSAEAKHLCARCGTPPKSVWADAAPDAPRAPSYRMLVVCGNCRKGLNPKGKPGWVELHYSADTFTEEQKDTAWNHLLRLCGDASSGR</sequence>
<dbReference type="RefSeq" id="XP_042920813.1">
    <property type="nucleotide sequence ID" value="XM_043065977.1"/>
</dbReference>
<dbReference type="AlphaFoldDB" id="A0A2K3DCV2"/>
<organism evidence="1 2">
    <name type="scientific">Chlamydomonas reinhardtii</name>
    <name type="common">Chlamydomonas smithii</name>
    <dbReference type="NCBI Taxonomy" id="3055"/>
    <lineage>
        <taxon>Eukaryota</taxon>
        <taxon>Viridiplantae</taxon>
        <taxon>Chlorophyta</taxon>
        <taxon>core chlorophytes</taxon>
        <taxon>Chlorophyceae</taxon>
        <taxon>CS clade</taxon>
        <taxon>Chlamydomonadales</taxon>
        <taxon>Chlamydomonadaceae</taxon>
        <taxon>Chlamydomonas</taxon>
    </lineage>
</organism>
<protein>
    <submittedName>
        <fullName evidence="1">Uncharacterized protein</fullName>
    </submittedName>
</protein>
<dbReference type="ExpressionAtlas" id="A0A2K3DCV2">
    <property type="expression patterns" value="differential"/>
</dbReference>